<accession>A0A8G2EVS4</accession>
<comment type="caution">
    <text evidence="1">The sequence shown here is derived from an EMBL/GenBank/DDBJ whole genome shotgun (WGS) entry which is preliminary data.</text>
</comment>
<proteinExistence type="predicted"/>
<keyword evidence="2" id="KW-1185">Reference proteome</keyword>
<dbReference type="RefSeq" id="WP_093151378.1">
    <property type="nucleotide sequence ID" value="NZ_FNBW01000008.1"/>
</dbReference>
<gene>
    <name evidence="1" type="ORF">SAMN05660686_02962</name>
</gene>
<sequence>MSRGGPRALSALFRALADHGATPADASLRFDAPAVRGELVCLGRLAVLPASGVAAVAATAPEVAGLLCDFATRATEGGAAGPPACAKRWSGPVAFGVAALESRIEASTVGPEGDNLPDAVVLTRLFLRRLPVGSAAARLPCAVGREARPIGPEPRPTVIPIYPAADRGLFRSIAQWRLTGLPPSRRCAFDRTLGRPLTRWGRDAVTLATLSVGSRDWLALRAEAGCSDLRLRVVGGTAVVLIDRSLGAVRDAVRQAIWALARQGRAALSPQACAAVMAAALAFHGATGQTLVCRRLDGSVLLMAVEVDWIDPWGTRRSDADAIDAIADMAPLAAIRLLDAARTALADHPACWRLVEARGADGARQLSVRLADGLLTPREG</sequence>
<reference evidence="1 2" key="1">
    <citation type="submission" date="2016-10" db="EMBL/GenBank/DDBJ databases">
        <authorList>
            <person name="Varghese N."/>
            <person name="Submissions S."/>
        </authorList>
    </citation>
    <scope>NUCLEOTIDE SEQUENCE [LARGE SCALE GENOMIC DNA]</scope>
    <source>
        <strain evidence="1 2">DSM 18839</strain>
    </source>
</reference>
<protein>
    <submittedName>
        <fullName evidence="1">Uncharacterized protein</fullName>
    </submittedName>
</protein>
<organism evidence="1 2">
    <name type="scientific">Thalassobaculum litoreum DSM 18839</name>
    <dbReference type="NCBI Taxonomy" id="1123362"/>
    <lineage>
        <taxon>Bacteria</taxon>
        <taxon>Pseudomonadati</taxon>
        <taxon>Pseudomonadota</taxon>
        <taxon>Alphaproteobacteria</taxon>
        <taxon>Rhodospirillales</taxon>
        <taxon>Thalassobaculaceae</taxon>
        <taxon>Thalassobaculum</taxon>
    </lineage>
</organism>
<name>A0A8G2EVS4_9PROT</name>
<dbReference type="Proteomes" id="UP000198615">
    <property type="component" value="Unassembled WGS sequence"/>
</dbReference>
<dbReference type="EMBL" id="FNBW01000008">
    <property type="protein sequence ID" value="SDF97538.1"/>
    <property type="molecule type" value="Genomic_DNA"/>
</dbReference>
<dbReference type="AlphaFoldDB" id="A0A8G2EVS4"/>
<evidence type="ECO:0000313" key="1">
    <source>
        <dbReference type="EMBL" id="SDF97538.1"/>
    </source>
</evidence>
<evidence type="ECO:0000313" key="2">
    <source>
        <dbReference type="Proteomes" id="UP000198615"/>
    </source>
</evidence>